<dbReference type="SUPFAM" id="SSF54211">
    <property type="entry name" value="Ribosomal protein S5 domain 2-like"/>
    <property type="match status" value="1"/>
</dbReference>
<keyword evidence="2" id="KW-0342">GTP-binding</keyword>
<evidence type="ECO:0000259" key="3">
    <source>
        <dbReference type="SMART" id="SM00889"/>
    </source>
</evidence>
<keyword evidence="1" id="KW-0547">Nucleotide-binding</keyword>
<feature type="domain" description="Translation elongation factor EFG/EF2" evidence="3">
    <location>
        <begin position="5"/>
        <end position="107"/>
    </location>
</feature>
<gene>
    <name evidence="4" type="ORF">E1283_05610</name>
</gene>
<comment type="caution">
    <text evidence="4">The sequence shown here is derived from an EMBL/GenBank/DDBJ whole genome shotgun (WGS) entry which is preliminary data.</text>
</comment>
<dbReference type="InterPro" id="IPR005517">
    <property type="entry name" value="Transl_elong_EFG/EF2_IV"/>
</dbReference>
<dbReference type="Gene3D" id="3.30.230.10">
    <property type="match status" value="1"/>
</dbReference>
<dbReference type="Pfam" id="PF03764">
    <property type="entry name" value="EFG_IV"/>
    <property type="match status" value="1"/>
</dbReference>
<dbReference type="GO" id="GO:0005525">
    <property type="term" value="F:GTP binding"/>
    <property type="evidence" value="ECO:0007669"/>
    <property type="project" value="UniProtKB-KW"/>
</dbReference>
<dbReference type="AlphaFoldDB" id="A0A4R4TJW4"/>
<proteinExistence type="predicted"/>
<dbReference type="SMART" id="SM00889">
    <property type="entry name" value="EFG_IV"/>
    <property type="match status" value="1"/>
</dbReference>
<sequence length="135" mass="14430">MTPLPVPVRDVRVRVRMNACCGPFALVVADFEPPGADGALEVVSAVSERRLPAEFLPALREGLLEGLGEVTAAVLITDGAFHEVDSSELGYRIAGREGGRAALVGAGLLPPREADALRWATWPGRPRPGRKRNRP</sequence>
<evidence type="ECO:0000313" key="4">
    <source>
        <dbReference type="EMBL" id="TDC78151.1"/>
    </source>
</evidence>
<evidence type="ECO:0000256" key="2">
    <source>
        <dbReference type="ARBA" id="ARBA00023134"/>
    </source>
</evidence>
<dbReference type="InterPro" id="IPR020568">
    <property type="entry name" value="Ribosomal_Su5_D2-typ_SF"/>
</dbReference>
<dbReference type="EMBL" id="SMKI01000038">
    <property type="protein sequence ID" value="TDC78151.1"/>
    <property type="molecule type" value="Genomic_DNA"/>
</dbReference>
<protein>
    <recommendedName>
        <fullName evidence="3">Translation elongation factor EFG/EF2 domain-containing protein</fullName>
    </recommendedName>
</protein>
<dbReference type="RefSeq" id="WP_132816756.1">
    <property type="nucleotide sequence ID" value="NZ_SMKI01000038.1"/>
</dbReference>
<evidence type="ECO:0000256" key="1">
    <source>
        <dbReference type="ARBA" id="ARBA00022741"/>
    </source>
</evidence>
<reference evidence="4 5" key="1">
    <citation type="submission" date="2019-03" db="EMBL/GenBank/DDBJ databases">
        <title>Draft genome sequences of novel Actinobacteria.</title>
        <authorList>
            <person name="Sahin N."/>
            <person name="Ay H."/>
            <person name="Saygin H."/>
        </authorList>
    </citation>
    <scope>NUCLEOTIDE SEQUENCE [LARGE SCALE GENOMIC DNA]</scope>
    <source>
        <strain evidence="4 5">DSM 41900</strain>
    </source>
</reference>
<accession>A0A4R4TJW4</accession>
<dbReference type="OrthoDB" id="4281718at2"/>
<name>A0A4R4TJW4_9ACTN</name>
<evidence type="ECO:0000313" key="5">
    <source>
        <dbReference type="Proteomes" id="UP000295345"/>
    </source>
</evidence>
<dbReference type="InterPro" id="IPR014721">
    <property type="entry name" value="Ribsml_uS5_D2-typ_fold_subgr"/>
</dbReference>
<organism evidence="4 5">
    <name type="scientific">Streptomyces hainanensis</name>
    <dbReference type="NCBI Taxonomy" id="402648"/>
    <lineage>
        <taxon>Bacteria</taxon>
        <taxon>Bacillati</taxon>
        <taxon>Actinomycetota</taxon>
        <taxon>Actinomycetes</taxon>
        <taxon>Kitasatosporales</taxon>
        <taxon>Streptomycetaceae</taxon>
        <taxon>Streptomyces</taxon>
    </lineage>
</organism>
<dbReference type="Proteomes" id="UP000295345">
    <property type="component" value="Unassembled WGS sequence"/>
</dbReference>
<keyword evidence="5" id="KW-1185">Reference proteome</keyword>